<keyword evidence="2" id="KW-1133">Transmembrane helix</keyword>
<keyword evidence="2" id="KW-0812">Transmembrane</keyword>
<dbReference type="AlphaFoldDB" id="A0A1H4G913"/>
<dbReference type="EMBL" id="FNRL01000034">
    <property type="protein sequence ID" value="SEB05927.1"/>
    <property type="molecule type" value="Genomic_DNA"/>
</dbReference>
<evidence type="ECO:0000256" key="1">
    <source>
        <dbReference type="SAM" id="MobiDB-lite"/>
    </source>
</evidence>
<evidence type="ECO:0000313" key="3">
    <source>
        <dbReference type="EMBL" id="SEB05927.1"/>
    </source>
</evidence>
<organism evidence="3 4">
    <name type="scientific">Chitinophaga terrae</name>
    <name type="common">ex Kim and Jung 2007</name>
    <dbReference type="NCBI Taxonomy" id="408074"/>
    <lineage>
        <taxon>Bacteria</taxon>
        <taxon>Pseudomonadati</taxon>
        <taxon>Bacteroidota</taxon>
        <taxon>Chitinophagia</taxon>
        <taxon>Chitinophagales</taxon>
        <taxon>Chitinophagaceae</taxon>
        <taxon>Chitinophaga</taxon>
    </lineage>
</organism>
<sequence length="104" mass="10925">MKRSCACGTQTGKSAGRQTAATSPRSIAQKISTSVRWLIPGITLVLIPKCPICLAAYIAIGTGVTLSVTTASYLRTGLVVFSAGMLAIMALLLARKLMARKEVK</sequence>
<dbReference type="OrthoDB" id="674180at2"/>
<gene>
    <name evidence="3" type="ORF">SAMN05660909_05052</name>
</gene>
<evidence type="ECO:0000256" key="2">
    <source>
        <dbReference type="SAM" id="Phobius"/>
    </source>
</evidence>
<dbReference type="RefSeq" id="WP_089765338.1">
    <property type="nucleotide sequence ID" value="NZ_BKAT01000056.1"/>
</dbReference>
<dbReference type="STRING" id="408074.SAMN05660909_05052"/>
<feature type="region of interest" description="Disordered" evidence="1">
    <location>
        <begin position="1"/>
        <end position="22"/>
    </location>
</feature>
<feature type="transmembrane region" description="Helical" evidence="2">
    <location>
        <begin position="37"/>
        <end position="60"/>
    </location>
</feature>
<feature type="transmembrane region" description="Helical" evidence="2">
    <location>
        <begin position="72"/>
        <end position="94"/>
    </location>
</feature>
<proteinExistence type="predicted"/>
<reference evidence="4" key="1">
    <citation type="submission" date="2016-10" db="EMBL/GenBank/DDBJ databases">
        <authorList>
            <person name="Varghese N."/>
            <person name="Submissions S."/>
        </authorList>
    </citation>
    <scope>NUCLEOTIDE SEQUENCE [LARGE SCALE GENOMIC DNA]</scope>
    <source>
        <strain evidence="4">DSM 23920</strain>
    </source>
</reference>
<dbReference type="Proteomes" id="UP000199656">
    <property type="component" value="Unassembled WGS sequence"/>
</dbReference>
<protein>
    <submittedName>
        <fullName evidence="3">Uncharacterized protein</fullName>
    </submittedName>
</protein>
<keyword evidence="4" id="KW-1185">Reference proteome</keyword>
<accession>A0A1H4G913</accession>
<name>A0A1H4G913_9BACT</name>
<keyword evidence="2" id="KW-0472">Membrane</keyword>
<evidence type="ECO:0000313" key="4">
    <source>
        <dbReference type="Proteomes" id="UP000199656"/>
    </source>
</evidence>
<feature type="compositionally biased region" description="Polar residues" evidence="1">
    <location>
        <begin position="7"/>
        <end position="22"/>
    </location>
</feature>